<reference evidence="7" key="1">
    <citation type="submission" date="2016-10" db="EMBL/GenBank/DDBJ databases">
        <authorList>
            <person name="Varghese N."/>
            <person name="Submissions S."/>
        </authorList>
    </citation>
    <scope>NUCLEOTIDE SEQUENCE [LARGE SCALE GENOMIC DNA]</scope>
    <source>
        <strain evidence="7">DSM 44232</strain>
    </source>
</reference>
<keyword evidence="6" id="KW-0482">Metalloprotease</keyword>
<dbReference type="GO" id="GO:0006508">
    <property type="term" value="P:proteolysis"/>
    <property type="evidence" value="ECO:0007669"/>
    <property type="project" value="UniProtKB-KW"/>
</dbReference>
<dbReference type="PANTHER" id="PTHR30168">
    <property type="entry name" value="PUTATIVE MEMBRANE PROTEIN YPFJ"/>
    <property type="match status" value="1"/>
</dbReference>
<dbReference type="Proteomes" id="UP000198583">
    <property type="component" value="Unassembled WGS sequence"/>
</dbReference>
<evidence type="ECO:0000256" key="3">
    <source>
        <dbReference type="ARBA" id="ARBA00022989"/>
    </source>
</evidence>
<gene>
    <name evidence="6" type="ORF">SAMN04488564_103769</name>
</gene>
<name>A0A1I6E3I7_9PSEU</name>
<keyword evidence="3" id="KW-1133">Transmembrane helix</keyword>
<evidence type="ECO:0000256" key="4">
    <source>
        <dbReference type="ARBA" id="ARBA00023136"/>
    </source>
</evidence>
<feature type="region of interest" description="Disordered" evidence="5">
    <location>
        <begin position="315"/>
        <end position="336"/>
    </location>
</feature>
<proteinExistence type="predicted"/>
<accession>A0A1I6E3I7</accession>
<protein>
    <submittedName>
        <fullName evidence="6">Predicted metalloprotease</fullName>
    </submittedName>
</protein>
<evidence type="ECO:0000313" key="6">
    <source>
        <dbReference type="EMBL" id="SFR12256.1"/>
    </source>
</evidence>
<dbReference type="PANTHER" id="PTHR30168:SF0">
    <property type="entry name" value="INNER MEMBRANE PROTEIN"/>
    <property type="match status" value="1"/>
</dbReference>
<dbReference type="STRING" id="84724.SAMN04488564_103769"/>
<dbReference type="EMBL" id="FOYL01000003">
    <property type="protein sequence ID" value="SFR12256.1"/>
    <property type="molecule type" value="Genomic_DNA"/>
</dbReference>
<dbReference type="Pfam" id="PF04228">
    <property type="entry name" value="Zn_peptidase"/>
    <property type="match status" value="1"/>
</dbReference>
<dbReference type="InterPro" id="IPR007343">
    <property type="entry name" value="Uncharacterised_pept_Zn_put"/>
</dbReference>
<keyword evidence="2" id="KW-0812">Transmembrane</keyword>
<evidence type="ECO:0000313" key="7">
    <source>
        <dbReference type="Proteomes" id="UP000198583"/>
    </source>
</evidence>
<dbReference type="PROSITE" id="PS51257">
    <property type="entry name" value="PROKAR_LIPOPROTEIN"/>
    <property type="match status" value="1"/>
</dbReference>
<keyword evidence="6" id="KW-0645">Protease</keyword>
<keyword evidence="7" id="KW-1185">Reference proteome</keyword>
<evidence type="ECO:0000256" key="2">
    <source>
        <dbReference type="ARBA" id="ARBA00022692"/>
    </source>
</evidence>
<evidence type="ECO:0000256" key="1">
    <source>
        <dbReference type="ARBA" id="ARBA00004167"/>
    </source>
</evidence>
<dbReference type="GO" id="GO:0016020">
    <property type="term" value="C:membrane"/>
    <property type="evidence" value="ECO:0007669"/>
    <property type="project" value="UniProtKB-SubCell"/>
</dbReference>
<comment type="subcellular location">
    <subcellularLocation>
        <location evidence="1">Membrane</location>
        <topology evidence="1">Single-pass membrane protein</topology>
    </subcellularLocation>
</comment>
<sequence>MKPAGRHNGFMRHRSIALIVAIALLAVGCTAEIPGRPRAAKVVKKEASNPTIQIRGTDNGAIDKLAATALTDIDEFWSDSFQSTFNKPWKPLSGGYFSVDTADATAKPPPCTQKAADVEGNAFYCPAADAIAWDRASLLPVLQDRFGEAAVVVVLAHEIGHAVQNRMGITPEAERREPEKYPTILTEAQADCFAGSFVRNVTDGKSPRLDINADALDKALGALITFRDPVGTSPEDEQAHGSAFDRVAAFQDGYEQGTKFCAAMSVQNRQFTQRAFTSVKDRANGGNLPFSEMLESVTPDLDGFFKNLATTGGKTWPSPRAEAAQSEPNCSGDQGPVAYCPSDKTIKIDTKDELPALHKELGDYATGTLIASRYAMAELAVFGKPTEGEGASAAALCLAGAYTGAVFQRQDGFGLSPGDFDEAVTVLLQFDYAARDAKGGNPVDPGFERVARFREGVFEGAKKCGV</sequence>
<dbReference type="SUPFAM" id="SSF55486">
    <property type="entry name" value="Metalloproteases ('zincins'), catalytic domain"/>
    <property type="match status" value="1"/>
</dbReference>
<dbReference type="AlphaFoldDB" id="A0A1I6E3I7"/>
<organism evidence="6 7">
    <name type="scientific">Lentzea waywayandensis</name>
    <dbReference type="NCBI Taxonomy" id="84724"/>
    <lineage>
        <taxon>Bacteria</taxon>
        <taxon>Bacillati</taxon>
        <taxon>Actinomycetota</taxon>
        <taxon>Actinomycetes</taxon>
        <taxon>Pseudonocardiales</taxon>
        <taxon>Pseudonocardiaceae</taxon>
        <taxon>Lentzea</taxon>
    </lineage>
</organism>
<dbReference type="GO" id="GO:0008237">
    <property type="term" value="F:metallopeptidase activity"/>
    <property type="evidence" value="ECO:0007669"/>
    <property type="project" value="UniProtKB-KW"/>
</dbReference>
<evidence type="ECO:0000256" key="5">
    <source>
        <dbReference type="SAM" id="MobiDB-lite"/>
    </source>
</evidence>
<keyword evidence="6" id="KW-0378">Hydrolase</keyword>
<keyword evidence="4" id="KW-0472">Membrane</keyword>